<proteinExistence type="predicted"/>
<dbReference type="AlphaFoldDB" id="A0A3B0R299"/>
<dbReference type="InterPro" id="IPR011250">
    <property type="entry name" value="OMP/PagP_B-barrel"/>
</dbReference>
<sequence length="220" mass="22983">MSNRLKTALAIGGLTTMLMTSQAQAGLDGNPFEGLYLGFNANYSKVTADATYEILDANTNSFGGISSSSNSTGYGGVLYGGIGTNIWGPMYVGIEAGLGVNGGTSLVTDGTNTVGLKAGFSLDVTTRVGMAVSDRILLYALGGYTSIKFSNKGFANGQSKGLGGYRYGAGFEVGIMEDIALRVEYVRTAHAAVTWTQAGDSFRFDPSTQVFRIGVVLHMD</sequence>
<evidence type="ECO:0000259" key="2">
    <source>
        <dbReference type="Pfam" id="PF13505"/>
    </source>
</evidence>
<dbReference type="Pfam" id="PF13505">
    <property type="entry name" value="OMP_b-brl"/>
    <property type="match status" value="1"/>
</dbReference>
<evidence type="ECO:0000256" key="1">
    <source>
        <dbReference type="ARBA" id="ARBA00022729"/>
    </source>
</evidence>
<evidence type="ECO:0000313" key="3">
    <source>
        <dbReference type="EMBL" id="VAV86459.1"/>
    </source>
</evidence>
<keyword evidence="1" id="KW-0732">Signal</keyword>
<protein>
    <recommendedName>
        <fullName evidence="2">Outer membrane protein beta-barrel domain-containing protein</fullName>
    </recommendedName>
</protein>
<dbReference type="InterPro" id="IPR027385">
    <property type="entry name" value="Beta-barrel_OMP"/>
</dbReference>
<dbReference type="SUPFAM" id="SSF56925">
    <property type="entry name" value="OMPA-like"/>
    <property type="match status" value="1"/>
</dbReference>
<dbReference type="Gene3D" id="2.40.160.20">
    <property type="match status" value="1"/>
</dbReference>
<dbReference type="EMBL" id="UOED01000005">
    <property type="protein sequence ID" value="VAV86459.1"/>
    <property type="molecule type" value="Genomic_DNA"/>
</dbReference>
<gene>
    <name evidence="3" type="ORF">MNBD_ALPHA02-2096</name>
</gene>
<reference evidence="3" key="1">
    <citation type="submission" date="2018-06" db="EMBL/GenBank/DDBJ databases">
        <authorList>
            <person name="Zhirakovskaya E."/>
        </authorList>
    </citation>
    <scope>NUCLEOTIDE SEQUENCE</scope>
</reference>
<accession>A0A3B0R299</accession>
<organism evidence="3">
    <name type="scientific">hydrothermal vent metagenome</name>
    <dbReference type="NCBI Taxonomy" id="652676"/>
    <lineage>
        <taxon>unclassified sequences</taxon>
        <taxon>metagenomes</taxon>
        <taxon>ecological metagenomes</taxon>
    </lineage>
</organism>
<name>A0A3B0R299_9ZZZZ</name>
<feature type="domain" description="Outer membrane protein beta-barrel" evidence="2">
    <location>
        <begin position="16"/>
        <end position="217"/>
    </location>
</feature>